<keyword evidence="4" id="KW-1185">Reference proteome</keyword>
<sequence length="474" mass="49754">MTRTDFIARRGLAAVLLSTSLLSAGCATVQSLPKDATRGLDRDAEGLTYFLPKKLAKLTITREPVDPEELAEALKDATVALKAAKADQASKKSAAEGEQALLDQLASDASARSSQTETAELAKAARDLSDIRVTKAKAAVDAADKAYRAALQGARCAYASKLELLPAQADVSHRYVAQLRHNWLRDDTVKLAVTPAGLLSSSNVVAADRTGDILVEIAGAVAGWGGGGGRSSLWSSRTHIPQALQPDCGEPRTIVQIFDPADASARAKVAAALKKADYPFRVGPISAKDKAAVAADPSPPDEPSTSLDAHSPDKTVAEDIFKADRGAIFYRSPLPVTLTLEQRANGDDWQVVDAVLAQLPQAGPISYIPANSSAFVKTVDDVVFTDGVIASWSPERPSEVLEVVRLPIKIATAIISVPAQILSLRVDYSSKGKALADQQAAEIASAKTLSKLQKCLKDAEAAGADGLACLPPAP</sequence>
<dbReference type="EMBL" id="CP027850">
    <property type="protein sequence ID" value="AVQ03378.1"/>
    <property type="molecule type" value="Genomic_DNA"/>
</dbReference>
<organism evidence="3 4">
    <name type="scientific">Caulobacter segnis</name>
    <dbReference type="NCBI Taxonomy" id="88688"/>
    <lineage>
        <taxon>Bacteria</taxon>
        <taxon>Pseudomonadati</taxon>
        <taxon>Pseudomonadota</taxon>
        <taxon>Alphaproteobacteria</taxon>
        <taxon>Caulobacterales</taxon>
        <taxon>Caulobacteraceae</taxon>
        <taxon>Caulobacter</taxon>
    </lineage>
</organism>
<evidence type="ECO:0000313" key="3">
    <source>
        <dbReference type="EMBL" id="AVQ03378.1"/>
    </source>
</evidence>
<evidence type="ECO:0008006" key="5">
    <source>
        <dbReference type="Google" id="ProtNLM"/>
    </source>
</evidence>
<name>A0ABN5IWE8_9CAUL</name>
<feature type="signal peptide" evidence="2">
    <location>
        <begin position="1"/>
        <end position="24"/>
    </location>
</feature>
<dbReference type="RefSeq" id="WP_013080384.1">
    <property type="nucleotide sequence ID" value="NZ_CP027850.1"/>
</dbReference>
<keyword evidence="2" id="KW-0732">Signal</keyword>
<dbReference type="PROSITE" id="PS51257">
    <property type="entry name" value="PROKAR_LIPOPROTEIN"/>
    <property type="match status" value="1"/>
</dbReference>
<evidence type="ECO:0000256" key="1">
    <source>
        <dbReference type="SAM" id="MobiDB-lite"/>
    </source>
</evidence>
<evidence type="ECO:0000313" key="4">
    <source>
        <dbReference type="Proteomes" id="UP000240527"/>
    </source>
</evidence>
<accession>A0ABN5IWE8</accession>
<feature type="region of interest" description="Disordered" evidence="1">
    <location>
        <begin position="291"/>
        <end position="312"/>
    </location>
</feature>
<dbReference type="Proteomes" id="UP000240527">
    <property type="component" value="Chromosome"/>
</dbReference>
<evidence type="ECO:0000256" key="2">
    <source>
        <dbReference type="SAM" id="SignalP"/>
    </source>
</evidence>
<gene>
    <name evidence="3" type="ORF">B7G68_16905</name>
</gene>
<reference evidence="3 4" key="1">
    <citation type="journal article" date="2015" name="Biotechnol. Bioeng.">
        <title>Genome sequence and phenotypic characterization of Caulobacter segnis.</title>
        <authorList>
            <person name="Patel S."/>
            <person name="Fletcher B."/>
            <person name="Scott D.C."/>
            <person name="Ely B."/>
        </authorList>
    </citation>
    <scope>NUCLEOTIDE SEQUENCE [LARGE SCALE GENOMIC DNA]</scope>
    <source>
        <strain evidence="3 4">TK0059</strain>
    </source>
</reference>
<proteinExistence type="predicted"/>
<feature type="chain" id="PRO_5047513940" description="DUF4398 domain-containing protein" evidence="2">
    <location>
        <begin position="25"/>
        <end position="474"/>
    </location>
</feature>
<protein>
    <recommendedName>
        <fullName evidence="5">DUF4398 domain-containing protein</fullName>
    </recommendedName>
</protein>